<dbReference type="PRINTS" id="PR00463">
    <property type="entry name" value="EP450I"/>
</dbReference>
<comment type="caution">
    <text evidence="13">The sequence shown here is derived from an EMBL/GenBank/DDBJ whole genome shotgun (WGS) entry which is preliminary data.</text>
</comment>
<comment type="subcellular location">
    <subcellularLocation>
        <location evidence="1">Membrane</location>
    </subcellularLocation>
</comment>
<evidence type="ECO:0000313" key="13">
    <source>
        <dbReference type="EMBL" id="TVU46878.1"/>
    </source>
</evidence>
<dbReference type="InterPro" id="IPR002401">
    <property type="entry name" value="Cyt_P450_E_grp-I"/>
</dbReference>
<dbReference type="SUPFAM" id="SSF48264">
    <property type="entry name" value="Cytochrome P450"/>
    <property type="match status" value="1"/>
</dbReference>
<evidence type="ECO:0000313" key="14">
    <source>
        <dbReference type="Proteomes" id="UP000324897"/>
    </source>
</evidence>
<protein>
    <recommendedName>
        <fullName evidence="15">Cytochrome P450</fullName>
    </recommendedName>
</protein>
<keyword evidence="6 12" id="KW-1133">Transmembrane helix</keyword>
<evidence type="ECO:0008006" key="15">
    <source>
        <dbReference type="Google" id="ProtNLM"/>
    </source>
</evidence>
<evidence type="ECO:0000256" key="10">
    <source>
        <dbReference type="ARBA" id="ARBA00023136"/>
    </source>
</evidence>
<dbReference type="OrthoDB" id="1470350at2759"/>
<dbReference type="GO" id="GO:0016705">
    <property type="term" value="F:oxidoreductase activity, acting on paired donors, with incorporation or reduction of molecular oxygen"/>
    <property type="evidence" value="ECO:0007669"/>
    <property type="project" value="InterPro"/>
</dbReference>
<dbReference type="GO" id="GO:0004497">
    <property type="term" value="F:monooxygenase activity"/>
    <property type="evidence" value="ECO:0007669"/>
    <property type="project" value="UniProtKB-KW"/>
</dbReference>
<evidence type="ECO:0000256" key="1">
    <source>
        <dbReference type="ARBA" id="ARBA00004370"/>
    </source>
</evidence>
<dbReference type="PANTHER" id="PTHR24282:SF150">
    <property type="entry name" value="CYTOCHROME P450 709B2"/>
    <property type="match status" value="1"/>
</dbReference>
<evidence type="ECO:0000256" key="11">
    <source>
        <dbReference type="PIRSR" id="PIRSR602401-1"/>
    </source>
</evidence>
<comment type="cofactor">
    <cofactor evidence="11">
        <name>heme</name>
        <dbReference type="ChEBI" id="CHEBI:30413"/>
    </cofactor>
</comment>
<evidence type="ECO:0000256" key="7">
    <source>
        <dbReference type="ARBA" id="ARBA00023002"/>
    </source>
</evidence>
<dbReference type="Pfam" id="PF00067">
    <property type="entry name" value="p450"/>
    <property type="match status" value="1"/>
</dbReference>
<name>A0A5J9WF92_9POAL</name>
<evidence type="ECO:0000256" key="9">
    <source>
        <dbReference type="ARBA" id="ARBA00023033"/>
    </source>
</evidence>
<organism evidence="13 14">
    <name type="scientific">Eragrostis curvula</name>
    <name type="common">weeping love grass</name>
    <dbReference type="NCBI Taxonomy" id="38414"/>
    <lineage>
        <taxon>Eukaryota</taxon>
        <taxon>Viridiplantae</taxon>
        <taxon>Streptophyta</taxon>
        <taxon>Embryophyta</taxon>
        <taxon>Tracheophyta</taxon>
        <taxon>Spermatophyta</taxon>
        <taxon>Magnoliopsida</taxon>
        <taxon>Liliopsida</taxon>
        <taxon>Poales</taxon>
        <taxon>Poaceae</taxon>
        <taxon>PACMAD clade</taxon>
        <taxon>Chloridoideae</taxon>
        <taxon>Eragrostideae</taxon>
        <taxon>Eragrostidinae</taxon>
        <taxon>Eragrostis</taxon>
    </lineage>
</organism>
<dbReference type="PANTHER" id="PTHR24282">
    <property type="entry name" value="CYTOCHROME P450 FAMILY MEMBER"/>
    <property type="match status" value="1"/>
</dbReference>
<keyword evidence="10 12" id="KW-0472">Membrane</keyword>
<dbReference type="Gramene" id="TVU46878">
    <property type="protein sequence ID" value="TVU46878"/>
    <property type="gene ID" value="EJB05_06450"/>
</dbReference>
<keyword evidence="8 11" id="KW-0408">Iron</keyword>
<evidence type="ECO:0000256" key="2">
    <source>
        <dbReference type="ARBA" id="ARBA00010617"/>
    </source>
</evidence>
<dbReference type="Gene3D" id="1.10.630.10">
    <property type="entry name" value="Cytochrome P450"/>
    <property type="match status" value="1"/>
</dbReference>
<keyword evidence="4 12" id="KW-0812">Transmembrane</keyword>
<feature type="transmembrane region" description="Helical" evidence="12">
    <location>
        <begin position="27"/>
        <end position="50"/>
    </location>
</feature>
<evidence type="ECO:0000256" key="6">
    <source>
        <dbReference type="ARBA" id="ARBA00022989"/>
    </source>
</evidence>
<proteinExistence type="inferred from homology"/>
<evidence type="ECO:0000256" key="8">
    <source>
        <dbReference type="ARBA" id="ARBA00023004"/>
    </source>
</evidence>
<dbReference type="GO" id="GO:0006629">
    <property type="term" value="P:lipid metabolic process"/>
    <property type="evidence" value="ECO:0007669"/>
    <property type="project" value="UniProtKB-ARBA"/>
</dbReference>
<keyword evidence="3 11" id="KW-0349">Heme</keyword>
<dbReference type="InterPro" id="IPR036396">
    <property type="entry name" value="Cyt_P450_sf"/>
</dbReference>
<evidence type="ECO:0000256" key="12">
    <source>
        <dbReference type="SAM" id="Phobius"/>
    </source>
</evidence>
<gene>
    <name evidence="13" type="ORF">EJB05_06450</name>
</gene>
<keyword evidence="5 11" id="KW-0479">Metal-binding</keyword>
<dbReference type="GO" id="GO:0005506">
    <property type="term" value="F:iron ion binding"/>
    <property type="evidence" value="ECO:0007669"/>
    <property type="project" value="InterPro"/>
</dbReference>
<evidence type="ECO:0000256" key="3">
    <source>
        <dbReference type="ARBA" id="ARBA00022617"/>
    </source>
</evidence>
<dbReference type="InterPro" id="IPR050665">
    <property type="entry name" value="Cytochrome_P450_Monooxygen"/>
</dbReference>
<reference evidence="13 14" key="1">
    <citation type="journal article" date="2019" name="Sci. Rep.">
        <title>A high-quality genome of Eragrostis curvula grass provides insights into Poaceae evolution and supports new strategies to enhance forage quality.</title>
        <authorList>
            <person name="Carballo J."/>
            <person name="Santos B.A.C.M."/>
            <person name="Zappacosta D."/>
            <person name="Garbus I."/>
            <person name="Selva J.P."/>
            <person name="Gallo C.A."/>
            <person name="Diaz A."/>
            <person name="Albertini E."/>
            <person name="Caccamo M."/>
            <person name="Echenique V."/>
        </authorList>
    </citation>
    <scope>NUCLEOTIDE SEQUENCE [LARGE SCALE GENOMIC DNA]</scope>
    <source>
        <strain evidence="14">cv. Victoria</strain>
        <tissue evidence="13">Leaf</tissue>
    </source>
</reference>
<evidence type="ECO:0000256" key="4">
    <source>
        <dbReference type="ARBA" id="ARBA00022692"/>
    </source>
</evidence>
<dbReference type="EMBL" id="RWGY01000004">
    <property type="protein sequence ID" value="TVU46878.1"/>
    <property type="molecule type" value="Genomic_DNA"/>
</dbReference>
<dbReference type="GO" id="GO:0016020">
    <property type="term" value="C:membrane"/>
    <property type="evidence" value="ECO:0007669"/>
    <property type="project" value="UniProtKB-SubCell"/>
</dbReference>
<dbReference type="InterPro" id="IPR001128">
    <property type="entry name" value="Cyt_P450"/>
</dbReference>
<keyword evidence="7" id="KW-0560">Oxidoreductase</keyword>
<feature type="binding site" description="axial binding residue" evidence="11">
    <location>
        <position position="476"/>
    </location>
    <ligand>
        <name>heme</name>
        <dbReference type="ChEBI" id="CHEBI:30413"/>
    </ligand>
    <ligandPart>
        <name>Fe</name>
        <dbReference type="ChEBI" id="CHEBI:18248"/>
    </ligandPart>
</feature>
<dbReference type="AlphaFoldDB" id="A0A5J9WF92"/>
<keyword evidence="9" id="KW-0503">Monooxygenase</keyword>
<dbReference type="Proteomes" id="UP000324897">
    <property type="component" value="Chromosome 5"/>
</dbReference>
<accession>A0A5J9WF92</accession>
<dbReference type="PRINTS" id="PR00385">
    <property type="entry name" value="P450"/>
</dbReference>
<keyword evidence="14" id="KW-1185">Reference proteome</keyword>
<evidence type="ECO:0000256" key="5">
    <source>
        <dbReference type="ARBA" id="ARBA00022723"/>
    </source>
</evidence>
<sequence length="532" mass="60693">MLEPYHTVTPPSSCHCALPLPTRLISALSMAFLVPLSVVALLVVATRWLWDYIIIRLIWRPHTISKEFRKQGIHGPPYKFIKGCKDDIKRMMEEADSLVLDVRNHNYLPRIAPQYLKWRSQYGEPFLYWFGPKPRICIFDYELARQILSSKSGHFVKNDPPPTLVAAVGKGLALLDGVDWVRHRRVINPAFAMDKLKMMTTTMSACAQSMIKELENQASRSKNGEIEVDINKEFRELSADVISHTAFGSNYKLGKEVFQTQHELVAINMASFLDVQIPGLKYVPTERNRRKWMLEKKLRSSLLQIIQPRLESTSSDYGNDLLGLMLHTSMASKQEGKEGSPSLSIDEIIHECKMFFFAGHDTTALLLTWTVFLLSVYPEWQERLRKEMTMVLLETLRLYCPALFMQRKTVTDITVGAIKLPQGVAVVIPIPMMHRDKEVWGDDADEFNPLRFENGVTRAGKIPHALLAFAMGPRSCIGQNFAMLEAKSVLTEMLQKLSFTISPNYVHAPSELFMLRPKFGVPIILRRLDVCN</sequence>
<dbReference type="GO" id="GO:0020037">
    <property type="term" value="F:heme binding"/>
    <property type="evidence" value="ECO:0007669"/>
    <property type="project" value="InterPro"/>
</dbReference>
<comment type="similarity">
    <text evidence="2">Belongs to the cytochrome P450 family.</text>
</comment>